<keyword evidence="1" id="KW-0812">Transmembrane</keyword>
<feature type="transmembrane region" description="Helical" evidence="1">
    <location>
        <begin position="130"/>
        <end position="151"/>
    </location>
</feature>
<keyword evidence="1" id="KW-0472">Membrane</keyword>
<reference evidence="2 3" key="1">
    <citation type="submission" date="2020-08" db="EMBL/GenBank/DDBJ databases">
        <title>Genome sequence of Diaphorobacter ruginosibacter DSM 27467T.</title>
        <authorList>
            <person name="Hyun D.-W."/>
            <person name="Bae J.-W."/>
        </authorList>
    </citation>
    <scope>NUCLEOTIDE SEQUENCE [LARGE SCALE GENOMIC DNA]</scope>
    <source>
        <strain evidence="2 3">DSM 27467</strain>
    </source>
</reference>
<dbReference type="Proteomes" id="UP000515811">
    <property type="component" value="Chromosome"/>
</dbReference>
<dbReference type="EMBL" id="CP060714">
    <property type="protein sequence ID" value="QNN55830.1"/>
    <property type="molecule type" value="Genomic_DNA"/>
</dbReference>
<evidence type="ECO:0000313" key="3">
    <source>
        <dbReference type="Proteomes" id="UP000515811"/>
    </source>
</evidence>
<accession>A0A7G9RJQ5</accession>
<organism evidence="2 3">
    <name type="scientific">Diaphorobacter ruginosibacter</name>
    <dbReference type="NCBI Taxonomy" id="1715720"/>
    <lineage>
        <taxon>Bacteria</taxon>
        <taxon>Pseudomonadati</taxon>
        <taxon>Pseudomonadota</taxon>
        <taxon>Betaproteobacteria</taxon>
        <taxon>Burkholderiales</taxon>
        <taxon>Comamonadaceae</taxon>
        <taxon>Diaphorobacter</taxon>
    </lineage>
</organism>
<evidence type="ECO:0000256" key="1">
    <source>
        <dbReference type="SAM" id="Phobius"/>
    </source>
</evidence>
<dbReference type="InterPro" id="IPR021762">
    <property type="entry name" value="DUF3325"/>
</dbReference>
<keyword evidence="1" id="KW-1133">Transmembrane helix</keyword>
<protein>
    <submittedName>
        <fullName evidence="2">DUF3325 domain-containing protein</fullName>
    </submittedName>
</protein>
<gene>
    <name evidence="2" type="ORF">H9K76_14595</name>
</gene>
<dbReference type="Pfam" id="PF11804">
    <property type="entry name" value="DUF3325"/>
    <property type="match status" value="1"/>
</dbReference>
<feature type="transmembrane region" description="Helical" evidence="1">
    <location>
        <begin position="76"/>
        <end position="96"/>
    </location>
</feature>
<dbReference type="RefSeq" id="WP_187596103.1">
    <property type="nucleotide sequence ID" value="NZ_CP060714.1"/>
</dbReference>
<keyword evidence="3" id="KW-1185">Reference proteome</keyword>
<sequence length="285" mass="31809">MTPDVQTGTHLMMLVLGLAGLLSLAFASERHGEHLLGRMPDPRWRWSARAAGWLLLALSLALGMAAMGAGIGSALWLGWLSIAGLAWVFVFPHWPWRPALRERPPRVVREGIRAEAAAFPDPARRMGRRIAAVLLVFTIVPFAVGVSRVQIPPLERPDAIQGQIGPWAFTLAESDRKAPEIVDMDIPMKEFRLRFCDECDRHIRQATLKVNRPRSERATGMGFVGQRWERKAEIPLPATLRADSELWLTVTGKDGSVHQASWRMDKVSPATVAWFEQQRSAHAIP</sequence>
<proteinExistence type="predicted"/>
<evidence type="ECO:0000313" key="2">
    <source>
        <dbReference type="EMBL" id="QNN55830.1"/>
    </source>
</evidence>
<name>A0A7G9RJQ5_9BURK</name>
<dbReference type="KEGG" id="drg:H9K76_14595"/>
<feature type="transmembrane region" description="Helical" evidence="1">
    <location>
        <begin position="12"/>
        <end position="29"/>
    </location>
</feature>
<feature type="transmembrane region" description="Helical" evidence="1">
    <location>
        <begin position="50"/>
        <end position="70"/>
    </location>
</feature>
<dbReference type="AlphaFoldDB" id="A0A7G9RJQ5"/>